<dbReference type="Proteomes" id="UP000308267">
    <property type="component" value="Unassembled WGS sequence"/>
</dbReference>
<evidence type="ECO:0000256" key="2">
    <source>
        <dbReference type="ARBA" id="ARBA00022737"/>
    </source>
</evidence>
<dbReference type="SMART" id="SM00612">
    <property type="entry name" value="Kelch"/>
    <property type="match status" value="5"/>
</dbReference>
<dbReference type="SUPFAM" id="SSF54695">
    <property type="entry name" value="POZ domain"/>
    <property type="match status" value="1"/>
</dbReference>
<feature type="domain" description="BACK" evidence="4">
    <location>
        <begin position="154"/>
        <end position="255"/>
    </location>
</feature>
<feature type="compositionally biased region" description="Polar residues" evidence="3">
    <location>
        <begin position="722"/>
        <end position="778"/>
    </location>
</feature>
<dbReference type="EMBL" id="SJOL01000965">
    <property type="protein sequence ID" value="TGZ75192.1"/>
    <property type="molecule type" value="Genomic_DNA"/>
</dbReference>
<dbReference type="InterPro" id="IPR011705">
    <property type="entry name" value="BACK"/>
</dbReference>
<accession>A0A4S2MEX9</accession>
<feature type="compositionally biased region" description="Basic residues" evidence="3">
    <location>
        <begin position="830"/>
        <end position="844"/>
    </location>
</feature>
<evidence type="ECO:0000256" key="1">
    <source>
        <dbReference type="ARBA" id="ARBA00022441"/>
    </source>
</evidence>
<feature type="region of interest" description="Disordered" evidence="3">
    <location>
        <begin position="1"/>
        <end position="41"/>
    </location>
</feature>
<keyword evidence="2" id="KW-0677">Repeat</keyword>
<evidence type="ECO:0000256" key="3">
    <source>
        <dbReference type="SAM" id="MobiDB-lite"/>
    </source>
</evidence>
<dbReference type="InterPro" id="IPR011333">
    <property type="entry name" value="SKP1/BTB/POZ_sf"/>
</dbReference>
<dbReference type="Pfam" id="PF24681">
    <property type="entry name" value="Kelch_KLHDC2_KLHL20_DRC7"/>
    <property type="match status" value="1"/>
</dbReference>
<feature type="compositionally biased region" description="Low complexity" evidence="3">
    <location>
        <begin position="709"/>
        <end position="721"/>
    </location>
</feature>
<feature type="region of interest" description="Disordered" evidence="3">
    <location>
        <begin position="827"/>
        <end position="867"/>
    </location>
</feature>
<dbReference type="Gene3D" id="1.25.40.420">
    <property type="match status" value="1"/>
</dbReference>
<feature type="compositionally biased region" description="Basic residues" evidence="3">
    <location>
        <begin position="854"/>
        <end position="867"/>
    </location>
</feature>
<dbReference type="InterPro" id="IPR006652">
    <property type="entry name" value="Kelch_1"/>
</dbReference>
<keyword evidence="6" id="KW-1185">Reference proteome</keyword>
<dbReference type="PANTHER" id="PTHR45632">
    <property type="entry name" value="LD33804P"/>
    <property type="match status" value="1"/>
</dbReference>
<dbReference type="Gene3D" id="2.120.10.80">
    <property type="entry name" value="Kelch-type beta propeller"/>
    <property type="match status" value="2"/>
</dbReference>
<dbReference type="InterPro" id="IPR015915">
    <property type="entry name" value="Kelch-typ_b-propeller"/>
</dbReference>
<comment type="caution">
    <text evidence="5">The sequence shown here is derived from an EMBL/GenBank/DDBJ whole genome shotgun (WGS) entry which is preliminary data.</text>
</comment>
<gene>
    <name evidence="5" type="ORF">CRM22_000521</name>
</gene>
<evidence type="ECO:0000313" key="5">
    <source>
        <dbReference type="EMBL" id="TGZ75192.1"/>
    </source>
</evidence>
<name>A0A4S2MEX9_OPIFE</name>
<organism evidence="5 6">
    <name type="scientific">Opisthorchis felineus</name>
    <dbReference type="NCBI Taxonomy" id="147828"/>
    <lineage>
        <taxon>Eukaryota</taxon>
        <taxon>Metazoa</taxon>
        <taxon>Spiralia</taxon>
        <taxon>Lophotrochozoa</taxon>
        <taxon>Platyhelminthes</taxon>
        <taxon>Trematoda</taxon>
        <taxon>Digenea</taxon>
        <taxon>Opisthorchiida</taxon>
        <taxon>Opisthorchiata</taxon>
        <taxon>Opisthorchiidae</taxon>
        <taxon>Opisthorchis</taxon>
    </lineage>
</organism>
<proteinExistence type="predicted"/>
<dbReference type="SUPFAM" id="SSF117281">
    <property type="entry name" value="Kelch motif"/>
    <property type="match status" value="1"/>
</dbReference>
<protein>
    <recommendedName>
        <fullName evidence="4">BACK domain-containing protein</fullName>
    </recommendedName>
</protein>
<dbReference type="Gene3D" id="3.30.710.10">
    <property type="entry name" value="Potassium Channel Kv1.1, Chain A"/>
    <property type="match status" value="1"/>
</dbReference>
<dbReference type="PANTHER" id="PTHR45632:SF3">
    <property type="entry name" value="KELCH-LIKE PROTEIN 32"/>
    <property type="match status" value="1"/>
</dbReference>
<feature type="compositionally biased region" description="Basic and acidic residues" evidence="3">
    <location>
        <begin position="1"/>
        <end position="17"/>
    </location>
</feature>
<reference evidence="5 6" key="1">
    <citation type="journal article" date="2019" name="BMC Genomics">
        <title>New insights from Opisthorchis felineus genome: update on genomics of the epidemiologically important liver flukes.</title>
        <authorList>
            <person name="Ershov N.I."/>
            <person name="Mordvinov V.A."/>
            <person name="Prokhortchouk E.B."/>
            <person name="Pakharukova M.Y."/>
            <person name="Gunbin K.V."/>
            <person name="Ustyantsev K."/>
            <person name="Genaev M.A."/>
            <person name="Blinov A.G."/>
            <person name="Mazur A."/>
            <person name="Boulygina E."/>
            <person name="Tsygankova S."/>
            <person name="Khrameeva E."/>
            <person name="Chekanov N."/>
            <person name="Fan G."/>
            <person name="Xiao A."/>
            <person name="Zhang H."/>
            <person name="Xu X."/>
            <person name="Yang H."/>
            <person name="Solovyev V."/>
            <person name="Lee S.M."/>
            <person name="Liu X."/>
            <person name="Afonnikov D.A."/>
            <person name="Skryabin K.G."/>
        </authorList>
    </citation>
    <scope>NUCLEOTIDE SEQUENCE [LARGE SCALE GENOMIC DNA]</scope>
    <source>
        <strain evidence="5">AK-0245</strain>
        <tissue evidence="5">Whole organism</tissue>
    </source>
</reference>
<dbReference type="Pfam" id="PF00651">
    <property type="entry name" value="BTB"/>
    <property type="match status" value="1"/>
</dbReference>
<dbReference type="AlphaFoldDB" id="A0A4S2MEX9"/>
<evidence type="ECO:0000313" key="6">
    <source>
        <dbReference type="Proteomes" id="UP000308267"/>
    </source>
</evidence>
<dbReference type="Pfam" id="PF07707">
    <property type="entry name" value="BACK"/>
    <property type="match status" value="1"/>
</dbReference>
<dbReference type="SMART" id="SM00875">
    <property type="entry name" value="BACK"/>
    <property type="match status" value="1"/>
</dbReference>
<sequence length="867" mass="97167">MRRPTSDVRQRESRRPSLDNAGARRRNSSVPFHNARLERNPNSLDSDTDFLCDRAVEFMESGDIHSIVAVELAEQSMYFERLLRYHKGRGFIRLPEFLNSGFTSVLEFIRKGTTEITNENIYNIFIAADYLLVPKLKQDCANALKEVANDPATAIALWLNCRTLYWPEVGTMAFQKILENFENVWTSSDFLQLDAMDVWLILKEDGLNCKREKNVFDAVIQWVTYAPILRLPHALDLLLCVRLGMLTSVELNAIKHTELIRMLPDYMNILQDWPKCLTQTENPLIAACGRQFITPRLPHEVVMVFGGWCDGEGPRAAAQVYNPRANTWTLWTEAGAQAQQPALEWTELMKESGITDMTDMTPSTNAQPVPGLQSSVNSALQTVGVITALRSSLPPDGPDMSIDKELNIMENTGSLIGEIPRRVYAGCVLIGTRVYLVGGFDGTNALKSTLCYDFEIDSGWYEISCMYEKRYYVSVAYAGNHIYALGGHNGENQGRLDTAERYTLDENLWQTIASMNRVRSDAAAAELGGRVYVAGGFEGRRYHDSAEYYEPDTNQWTLISRMHSPRGGISLAQQGGYLYAIGGNDGNSRLRTIERYDMVEGKWELIGQMNRRKSNLSSTVVNDDIYILGGWSDEPEAGILDLVERFDTTTRECHIVRPLTFPASATCACTLKDRNLVKKYIRPLPIGYAQNTVPHFGQFYNPSFGQTLSSNANQSSSPVSPTNDAIPSITGQRNTNNQLTACTQSPNSSNNVLDAESTNSKTTTVDFAHTGTGSSYSESPVRAKRATRESDFSDENNSDAQILFEDEHLTISSPNLSVRKLNRKLSTCTTRHHHSNRTANHRTRSPLYSLANRNRPRDHGRKSITGQ</sequence>
<dbReference type="STRING" id="147828.A0A4S2MEX9"/>
<dbReference type="InterPro" id="IPR000210">
    <property type="entry name" value="BTB/POZ_dom"/>
</dbReference>
<dbReference type="OrthoDB" id="191037at2759"/>
<keyword evidence="1" id="KW-0880">Kelch repeat</keyword>
<evidence type="ECO:0000259" key="4">
    <source>
        <dbReference type="SMART" id="SM00875"/>
    </source>
</evidence>
<feature type="region of interest" description="Disordered" evidence="3">
    <location>
        <begin position="707"/>
        <end position="797"/>
    </location>
</feature>